<dbReference type="EMBL" id="RCBY01000006">
    <property type="protein sequence ID" value="RQH55495.1"/>
    <property type="molecule type" value="Genomic_DNA"/>
</dbReference>
<keyword evidence="3 6" id="KW-1133">Transmembrane helix</keyword>
<feature type="transmembrane region" description="Helical" evidence="6">
    <location>
        <begin position="164"/>
        <end position="186"/>
    </location>
</feature>
<dbReference type="SMART" id="SM00752">
    <property type="entry name" value="HTTM"/>
    <property type="match status" value="1"/>
</dbReference>
<feature type="transmembrane region" description="Helical" evidence="6">
    <location>
        <begin position="430"/>
        <end position="451"/>
    </location>
</feature>
<proteinExistence type="predicted"/>
<evidence type="ECO:0000259" key="7">
    <source>
        <dbReference type="SMART" id="SM00752"/>
    </source>
</evidence>
<evidence type="ECO:0000256" key="2">
    <source>
        <dbReference type="ARBA" id="ARBA00022692"/>
    </source>
</evidence>
<evidence type="ECO:0000256" key="5">
    <source>
        <dbReference type="SAM" id="MobiDB-lite"/>
    </source>
</evidence>
<keyword evidence="2 6" id="KW-0812">Transmembrane</keyword>
<dbReference type="AlphaFoldDB" id="A0A3N6PCJ3"/>
<evidence type="ECO:0000256" key="4">
    <source>
        <dbReference type="ARBA" id="ARBA00023136"/>
    </source>
</evidence>
<dbReference type="Pfam" id="PF05090">
    <property type="entry name" value="HTTM"/>
    <property type="match status" value="1"/>
</dbReference>
<dbReference type="InterPro" id="IPR052964">
    <property type="entry name" value="Sporulation_signal_mat"/>
</dbReference>
<dbReference type="RefSeq" id="WP_124144013.1">
    <property type="nucleotide sequence ID" value="NZ_CAWOLW010000556.1"/>
</dbReference>
<feature type="transmembrane region" description="Helical" evidence="6">
    <location>
        <begin position="370"/>
        <end position="390"/>
    </location>
</feature>
<comment type="subcellular location">
    <subcellularLocation>
        <location evidence="1">Endomembrane system</location>
        <topology evidence="1">Multi-pass membrane protein</topology>
    </subcellularLocation>
</comment>
<dbReference type="PANTHER" id="PTHR39535">
    <property type="entry name" value="SPORULATION-DELAYING PROTEIN SDPB"/>
    <property type="match status" value="1"/>
</dbReference>
<keyword evidence="9" id="KW-1185">Reference proteome</keyword>
<dbReference type="Pfam" id="PF04134">
    <property type="entry name" value="DCC1-like"/>
    <property type="match status" value="1"/>
</dbReference>
<evidence type="ECO:0000313" key="9">
    <source>
        <dbReference type="Proteomes" id="UP000269154"/>
    </source>
</evidence>
<dbReference type="GO" id="GO:0012505">
    <property type="term" value="C:endomembrane system"/>
    <property type="evidence" value="ECO:0007669"/>
    <property type="project" value="UniProtKB-SubCell"/>
</dbReference>
<organism evidence="8 9">
    <name type="scientific">Okeania hirsuta</name>
    <dbReference type="NCBI Taxonomy" id="1458930"/>
    <lineage>
        <taxon>Bacteria</taxon>
        <taxon>Bacillati</taxon>
        <taxon>Cyanobacteriota</taxon>
        <taxon>Cyanophyceae</taxon>
        <taxon>Oscillatoriophycideae</taxon>
        <taxon>Oscillatoriales</taxon>
        <taxon>Microcoleaceae</taxon>
        <taxon>Okeania</taxon>
    </lineage>
</organism>
<name>A0A3N6PCJ3_9CYAN</name>
<accession>A0A3N6PCJ3</accession>
<feature type="domain" description="HTTM-like" evidence="7">
    <location>
        <begin position="15"/>
        <end position="291"/>
    </location>
</feature>
<dbReference type="InterPro" id="IPR007263">
    <property type="entry name" value="DCC1-like"/>
</dbReference>
<evidence type="ECO:0000313" key="8">
    <source>
        <dbReference type="EMBL" id="RQH55495.1"/>
    </source>
</evidence>
<feature type="transmembrane region" description="Helical" evidence="6">
    <location>
        <begin position="254"/>
        <end position="287"/>
    </location>
</feature>
<evidence type="ECO:0000256" key="6">
    <source>
        <dbReference type="SAM" id="Phobius"/>
    </source>
</evidence>
<feature type="transmembrane region" description="Helical" evidence="6">
    <location>
        <begin position="226"/>
        <end position="248"/>
    </location>
</feature>
<dbReference type="GO" id="GO:0015035">
    <property type="term" value="F:protein-disulfide reductase activity"/>
    <property type="evidence" value="ECO:0007669"/>
    <property type="project" value="InterPro"/>
</dbReference>
<dbReference type="OrthoDB" id="128729at2"/>
<dbReference type="PANTHER" id="PTHR39535:SF2">
    <property type="entry name" value="HTTM DOMAIN-CONTAINING PROTEIN"/>
    <property type="match status" value="1"/>
</dbReference>
<feature type="transmembrane region" description="Helical" evidence="6">
    <location>
        <begin position="198"/>
        <end position="219"/>
    </location>
</feature>
<evidence type="ECO:0000256" key="3">
    <source>
        <dbReference type="ARBA" id="ARBA00022989"/>
    </source>
</evidence>
<dbReference type="InterPro" id="IPR053934">
    <property type="entry name" value="HTTM_dom"/>
</dbReference>
<feature type="region of interest" description="Disordered" evidence="5">
    <location>
        <begin position="602"/>
        <end position="624"/>
    </location>
</feature>
<sequence length="624" mass="72016">MEKEKNNLGATLEKLFGLDLRSLALFRIGLALIIITDLIIRAGDLTAHYSDAGVLPRTLLKEISSPLYWSINSISGAAFVQGLIFLFAGLIAIALLVGYRTRLATIAMWAFIISIHNRNPTLIFAGDDVLRVLLFWSMFLPLGANYSIDSALNSSTEKLPKRICSAATFALMAQMVLIYAGSAAYKTKSELWWPDGDAVYYSLSFDGYATTFGQFLLSFPQPILKLLTWAALWFEWLGPWMIFIPFGITFFRSFAVVSFILLHITFGLCFTIGIFPFLSIVSWLALIPTPVWDNWQEKIKTNERQGLKIYYDKDCGFCKKVVYLLRTFLILPGTPLTTCQTDESIYADMQDKNSWVVVDWQENRLFKWEALVYVFSLSPIFKPLAFVMGLPSIMPIGTKFYETIANNRKFAGNFTKPLQFRPLNIRPYRGLNIIIFLLIIYTFIWNVKSFVKQTYQRRKVQKQDLITKTHKLFQRRIVQRLDVFGKVTKLDKSWSIFAPAPPRDDGWHVIPGKLKNGKEVDVLYKKGEPLSWDKPTLREFNKLYSNMQWRTYFLNFNRAIGKKLYPYYAEYVCREWNKKNEGSEKLESFDIFFMDERTVPPGETQTVEKKSVMQKSCSDDQENN</sequence>
<dbReference type="Proteomes" id="UP000269154">
    <property type="component" value="Unassembled WGS sequence"/>
</dbReference>
<reference evidence="8 9" key="1">
    <citation type="journal article" date="2018" name="ACS Chem. Biol.">
        <title>Ketoreductase domain dysfunction expands chemodiversity: malyngamide biosynthesis in the cyanobacterium Okeania hirsuta.</title>
        <authorList>
            <person name="Moss N.A."/>
            <person name="Leao T."/>
            <person name="Rankin M."/>
            <person name="McCullough T.M."/>
            <person name="Qu P."/>
            <person name="Korobeynikov A."/>
            <person name="Smith J.L."/>
            <person name="Gerwick L."/>
            <person name="Gerwick W.H."/>
        </authorList>
    </citation>
    <scope>NUCLEOTIDE SEQUENCE [LARGE SCALE GENOMIC DNA]</scope>
    <source>
        <strain evidence="8 9">PAB10Feb10-1</strain>
    </source>
</reference>
<dbReference type="InterPro" id="IPR011020">
    <property type="entry name" value="HTTM-like"/>
</dbReference>
<protein>
    <submittedName>
        <fullName evidence="8">HTTM domain-containing protein</fullName>
    </submittedName>
</protein>
<feature type="transmembrane region" description="Helical" evidence="6">
    <location>
        <begin position="74"/>
        <end position="99"/>
    </location>
</feature>
<feature type="transmembrane region" description="Helical" evidence="6">
    <location>
        <begin position="20"/>
        <end position="40"/>
    </location>
</feature>
<gene>
    <name evidence="8" type="ORF">D5R40_02085</name>
</gene>
<evidence type="ECO:0000256" key="1">
    <source>
        <dbReference type="ARBA" id="ARBA00004127"/>
    </source>
</evidence>
<comment type="caution">
    <text evidence="8">The sequence shown here is derived from an EMBL/GenBank/DDBJ whole genome shotgun (WGS) entry which is preliminary data.</text>
</comment>
<keyword evidence="4 6" id="KW-0472">Membrane</keyword>